<evidence type="ECO:0000256" key="1">
    <source>
        <dbReference type="ARBA" id="ARBA00004141"/>
    </source>
</evidence>
<protein>
    <submittedName>
        <fullName evidence="8">Putative O-glycosylation ligase (Exosortase A-associated)</fullName>
    </submittedName>
</protein>
<dbReference type="GO" id="GO:0016874">
    <property type="term" value="F:ligase activity"/>
    <property type="evidence" value="ECO:0007669"/>
    <property type="project" value="UniProtKB-KW"/>
</dbReference>
<evidence type="ECO:0000256" key="2">
    <source>
        <dbReference type="ARBA" id="ARBA00022692"/>
    </source>
</evidence>
<feature type="transmembrane region" description="Helical" evidence="5">
    <location>
        <begin position="193"/>
        <end position="210"/>
    </location>
</feature>
<dbReference type="InterPro" id="IPR007016">
    <property type="entry name" value="O-antigen_ligase-rel_domated"/>
</dbReference>
<keyword evidence="2 5" id="KW-0812">Transmembrane</keyword>
<gene>
    <name evidence="8" type="ORF">EDC63_104102</name>
</gene>
<proteinExistence type="predicted"/>
<dbReference type="AlphaFoldDB" id="A0A4R3Y780"/>
<organism evidence="8 9">
    <name type="scientific">Sulfurirhabdus autotrophica</name>
    <dbReference type="NCBI Taxonomy" id="1706046"/>
    <lineage>
        <taxon>Bacteria</taxon>
        <taxon>Pseudomonadati</taxon>
        <taxon>Pseudomonadota</taxon>
        <taxon>Betaproteobacteria</taxon>
        <taxon>Nitrosomonadales</taxon>
        <taxon>Sulfuricellaceae</taxon>
        <taxon>Sulfurirhabdus</taxon>
    </lineage>
</organism>
<dbReference type="InterPro" id="IPR045979">
    <property type="entry name" value="DUF5935"/>
</dbReference>
<dbReference type="Pfam" id="PF19358">
    <property type="entry name" value="DUF5935"/>
    <property type="match status" value="1"/>
</dbReference>
<dbReference type="Proteomes" id="UP000295367">
    <property type="component" value="Unassembled WGS sequence"/>
</dbReference>
<dbReference type="Pfam" id="PF04932">
    <property type="entry name" value="Wzy_C"/>
    <property type="match status" value="1"/>
</dbReference>
<dbReference type="OrthoDB" id="9772644at2"/>
<reference evidence="8 9" key="1">
    <citation type="submission" date="2019-03" db="EMBL/GenBank/DDBJ databases">
        <title>Genomic Encyclopedia of Type Strains, Phase IV (KMG-IV): sequencing the most valuable type-strain genomes for metagenomic binning, comparative biology and taxonomic classification.</title>
        <authorList>
            <person name="Goeker M."/>
        </authorList>
    </citation>
    <scope>NUCLEOTIDE SEQUENCE [LARGE SCALE GENOMIC DNA]</scope>
    <source>
        <strain evidence="8 9">DSM 100309</strain>
    </source>
</reference>
<dbReference type="EMBL" id="SMCO01000004">
    <property type="protein sequence ID" value="TCV88145.1"/>
    <property type="molecule type" value="Genomic_DNA"/>
</dbReference>
<dbReference type="RefSeq" id="WP_124945776.1">
    <property type="nucleotide sequence ID" value="NZ_BHVT01000019.1"/>
</dbReference>
<evidence type="ECO:0000256" key="5">
    <source>
        <dbReference type="SAM" id="Phobius"/>
    </source>
</evidence>
<evidence type="ECO:0000259" key="7">
    <source>
        <dbReference type="Pfam" id="PF19358"/>
    </source>
</evidence>
<feature type="domain" description="DUF5935" evidence="7">
    <location>
        <begin position="1"/>
        <end position="184"/>
    </location>
</feature>
<evidence type="ECO:0000256" key="3">
    <source>
        <dbReference type="ARBA" id="ARBA00022989"/>
    </source>
</evidence>
<dbReference type="GO" id="GO:0016020">
    <property type="term" value="C:membrane"/>
    <property type="evidence" value="ECO:0007669"/>
    <property type="project" value="UniProtKB-SubCell"/>
</dbReference>
<feature type="transmembrane region" description="Helical" evidence="5">
    <location>
        <begin position="239"/>
        <end position="258"/>
    </location>
</feature>
<feature type="transmembrane region" description="Helical" evidence="5">
    <location>
        <begin position="76"/>
        <end position="94"/>
    </location>
</feature>
<feature type="transmembrane region" description="Helical" evidence="5">
    <location>
        <begin position="364"/>
        <end position="386"/>
    </location>
</feature>
<dbReference type="InterPro" id="IPR051533">
    <property type="entry name" value="WaaL-like"/>
</dbReference>
<feature type="transmembrane region" description="Helical" evidence="5">
    <location>
        <begin position="129"/>
        <end position="150"/>
    </location>
</feature>
<comment type="subcellular location">
    <subcellularLocation>
        <location evidence="1">Membrane</location>
        <topology evidence="1">Multi-pass membrane protein</topology>
    </subcellularLocation>
</comment>
<keyword evidence="8" id="KW-0436">Ligase</keyword>
<feature type="transmembrane region" description="Helical" evidence="5">
    <location>
        <begin position="170"/>
        <end position="186"/>
    </location>
</feature>
<evidence type="ECO:0000256" key="4">
    <source>
        <dbReference type="ARBA" id="ARBA00023136"/>
    </source>
</evidence>
<dbReference type="InterPro" id="IPR017528">
    <property type="entry name" value="CHP03097O-antigen_lig-rel"/>
</dbReference>
<evidence type="ECO:0000313" key="9">
    <source>
        <dbReference type="Proteomes" id="UP000295367"/>
    </source>
</evidence>
<evidence type="ECO:0000259" key="6">
    <source>
        <dbReference type="Pfam" id="PF04932"/>
    </source>
</evidence>
<keyword evidence="9" id="KW-1185">Reference proteome</keyword>
<feature type="domain" description="O-antigen ligase-related" evidence="6">
    <location>
        <begin position="201"/>
        <end position="338"/>
    </location>
</feature>
<evidence type="ECO:0000313" key="8">
    <source>
        <dbReference type="EMBL" id="TCV88145.1"/>
    </source>
</evidence>
<feature type="transmembrane region" description="Helical" evidence="5">
    <location>
        <begin position="43"/>
        <end position="64"/>
    </location>
</feature>
<dbReference type="NCBIfam" id="TIGR03097">
    <property type="entry name" value="PEP_O_lig_1"/>
    <property type="match status" value="1"/>
</dbReference>
<sequence length="438" mass="49519">MRDIFVTAVVFFILPFVLKNPYIGIYLWSWMSYMNPHRLAWGFAFYFPFAYIIALTTFSGMLMSKEPKVIPWTRETKLLITLILWMVVTTIFSLHQELAWIQMEKVAKIQLMVFATLMLITTRERLQTLVWVIALSLAFYGIKGGIFTIIHGGVYHVRGPLQTFIGGDNEIGLALIMTIPLLRYLQLTTKNKWVNIGLSISMMLCALAVIGSQSRGALLGAVAMGGFLWLKSRNKFFTGLVIAISAVMVLAIMPQQWFDRMNTIKTYEQDQSALGRINAWHMAFNLAKDRPLVGGGFETFKPDTFRMYAPDPSNVHDSHSIYFEVLGEHGFVGLALFLALGIATWKTGGWIIKTVKHDESKKWASDLAAMTQVSMVGFASAGTFLGLANFDLYYHILCLIILSKFIIEKEPSQPVQERSKPVNKILYASAAWRKPKQL</sequence>
<comment type="caution">
    <text evidence="8">The sequence shown here is derived from an EMBL/GenBank/DDBJ whole genome shotgun (WGS) entry which is preliminary data.</text>
</comment>
<dbReference type="PANTHER" id="PTHR37422">
    <property type="entry name" value="TEICHURONIC ACID BIOSYNTHESIS PROTEIN TUAE"/>
    <property type="match status" value="1"/>
</dbReference>
<keyword evidence="4 5" id="KW-0472">Membrane</keyword>
<keyword evidence="3 5" id="KW-1133">Transmembrane helix</keyword>
<feature type="transmembrane region" description="Helical" evidence="5">
    <location>
        <begin position="331"/>
        <end position="352"/>
    </location>
</feature>
<name>A0A4R3Y780_9PROT</name>
<accession>A0A4R3Y780</accession>
<dbReference type="PANTHER" id="PTHR37422:SF13">
    <property type="entry name" value="LIPOPOLYSACCHARIDE BIOSYNTHESIS PROTEIN PA4999-RELATED"/>
    <property type="match status" value="1"/>
</dbReference>